<evidence type="ECO:0000259" key="1">
    <source>
        <dbReference type="Pfam" id="PF08242"/>
    </source>
</evidence>
<comment type="caution">
    <text evidence="2">The sequence shown here is derived from an EMBL/GenBank/DDBJ whole genome shotgun (WGS) entry which is preliminary data.</text>
</comment>
<feature type="domain" description="Methyltransferase type 12" evidence="1">
    <location>
        <begin position="44"/>
        <end position="137"/>
    </location>
</feature>
<dbReference type="SUPFAM" id="SSF53335">
    <property type="entry name" value="S-adenosyl-L-methionine-dependent methyltransferases"/>
    <property type="match status" value="1"/>
</dbReference>
<name>A0A399F633_9DEIN</name>
<reference evidence="2 3" key="1">
    <citation type="submission" date="2018-08" db="EMBL/GenBank/DDBJ databases">
        <title>Meiothermus terrae DSM 26712 genome sequencing project.</title>
        <authorList>
            <person name="Da Costa M.S."/>
            <person name="Albuquerque L."/>
            <person name="Raposo P."/>
            <person name="Froufe H.J.C."/>
            <person name="Barroso C.S."/>
            <person name="Egas C."/>
        </authorList>
    </citation>
    <scope>NUCLEOTIDE SEQUENCE [LARGE SCALE GENOMIC DNA]</scope>
    <source>
        <strain evidence="2 3">DSM 26712</strain>
    </source>
</reference>
<keyword evidence="2" id="KW-0489">Methyltransferase</keyword>
<keyword evidence="2" id="KW-0808">Transferase</keyword>
<dbReference type="InterPro" id="IPR029063">
    <property type="entry name" value="SAM-dependent_MTases_sf"/>
</dbReference>
<dbReference type="AlphaFoldDB" id="A0A399F633"/>
<evidence type="ECO:0000313" key="3">
    <source>
        <dbReference type="Proteomes" id="UP000265715"/>
    </source>
</evidence>
<gene>
    <name evidence="2" type="primary">cmoB</name>
    <name evidence="2" type="ORF">Mterra_00688</name>
</gene>
<accession>A0A399F633</accession>
<evidence type="ECO:0000313" key="2">
    <source>
        <dbReference type="EMBL" id="RIH90071.1"/>
    </source>
</evidence>
<protein>
    <submittedName>
        <fullName evidence="2">tRNA U34 carboxymethyltransferase</fullName>
        <ecNumber evidence="2">2.5.1.-</ecNumber>
    </submittedName>
</protein>
<dbReference type="PANTHER" id="PTHR43861">
    <property type="entry name" value="TRANS-ACONITATE 2-METHYLTRANSFERASE-RELATED"/>
    <property type="match status" value="1"/>
</dbReference>
<dbReference type="EC" id="2.5.1.-" evidence="2"/>
<dbReference type="InterPro" id="IPR013217">
    <property type="entry name" value="Methyltransf_12"/>
</dbReference>
<dbReference type="Pfam" id="PF08242">
    <property type="entry name" value="Methyltransf_12"/>
    <property type="match status" value="1"/>
</dbReference>
<dbReference type="RefSeq" id="WP_119313905.1">
    <property type="nucleotide sequence ID" value="NZ_QXDL01000016.1"/>
</dbReference>
<proteinExistence type="predicted"/>
<dbReference type="GO" id="GO:0032259">
    <property type="term" value="P:methylation"/>
    <property type="evidence" value="ECO:0007669"/>
    <property type="project" value="UniProtKB-KW"/>
</dbReference>
<dbReference type="CDD" id="cd02440">
    <property type="entry name" value="AdoMet_MTases"/>
    <property type="match status" value="1"/>
</dbReference>
<organism evidence="2 3">
    <name type="scientific">Calidithermus terrae</name>
    <dbReference type="NCBI Taxonomy" id="1408545"/>
    <lineage>
        <taxon>Bacteria</taxon>
        <taxon>Thermotogati</taxon>
        <taxon>Deinococcota</taxon>
        <taxon>Deinococci</taxon>
        <taxon>Thermales</taxon>
        <taxon>Thermaceae</taxon>
        <taxon>Calidithermus</taxon>
    </lineage>
</organism>
<dbReference type="GO" id="GO:0008168">
    <property type="term" value="F:methyltransferase activity"/>
    <property type="evidence" value="ECO:0007669"/>
    <property type="project" value="UniProtKB-KW"/>
</dbReference>
<dbReference type="OrthoDB" id="9784101at2"/>
<dbReference type="Gene3D" id="3.40.50.150">
    <property type="entry name" value="Vaccinia Virus protein VP39"/>
    <property type="match status" value="1"/>
</dbReference>
<sequence length="234" mass="26300">MEDERHRAMLEHFGRLPATRRFHAAAVVLELLQSLELPPSPRVLDLGCGNGLGTFDVARAFPHARVLGLDPSPGQIEAARANLRDLPLTNVELSTGYVDNLVDNFDLVVLLQVIQFFENPVQELRKLRSRVAEGGFLLLSTGVLPEGSPGREFARGLLERFIPHTRHWFSESELRGVLGAAGFRVERVRPDPWRLREVNAERQAILAEELRRWGFGLEAVEPWMKAVYVLARAA</sequence>
<dbReference type="EMBL" id="QXDL01000016">
    <property type="protein sequence ID" value="RIH90071.1"/>
    <property type="molecule type" value="Genomic_DNA"/>
</dbReference>
<keyword evidence="3" id="KW-1185">Reference proteome</keyword>
<dbReference type="Proteomes" id="UP000265715">
    <property type="component" value="Unassembled WGS sequence"/>
</dbReference>